<dbReference type="InterPro" id="IPR005707">
    <property type="entry name" value="Ribosomal_uS2_euk/arc"/>
</dbReference>
<keyword evidence="2" id="KW-0689">Ribosomal protein</keyword>
<dbReference type="OrthoDB" id="414863at2759"/>
<dbReference type="PRINTS" id="PR00395">
    <property type="entry name" value="RIBOSOMALS2"/>
</dbReference>
<reference evidence="6" key="1">
    <citation type="submission" date="2020-01" db="EMBL/GenBank/DDBJ databases">
        <title>Draft genome sequence of the Termite Coptotermes fromosanus.</title>
        <authorList>
            <person name="Itakura S."/>
            <person name="Yosikawa Y."/>
            <person name="Umezawa K."/>
        </authorList>
    </citation>
    <scope>NUCLEOTIDE SEQUENCE [LARGE SCALE GENOMIC DNA]</scope>
</reference>
<dbReference type="SUPFAM" id="SSF52313">
    <property type="entry name" value="Ribosomal protein S2"/>
    <property type="match status" value="1"/>
</dbReference>
<dbReference type="GO" id="GO:0015935">
    <property type="term" value="C:small ribosomal subunit"/>
    <property type="evidence" value="ECO:0007669"/>
    <property type="project" value="InterPro"/>
</dbReference>
<dbReference type="Pfam" id="PF00318">
    <property type="entry name" value="Ribosomal_S2"/>
    <property type="match status" value="1"/>
</dbReference>
<dbReference type="Proteomes" id="UP000502823">
    <property type="component" value="Unassembled WGS sequence"/>
</dbReference>
<evidence type="ECO:0000256" key="3">
    <source>
        <dbReference type="ARBA" id="ARBA00023274"/>
    </source>
</evidence>
<dbReference type="AlphaFoldDB" id="A0A6L2Q8K3"/>
<accession>A0A6L2Q8K3</accession>
<dbReference type="EMBL" id="BLKM01002924">
    <property type="protein sequence ID" value="GFG40976.1"/>
    <property type="molecule type" value="Genomic_DNA"/>
</dbReference>
<evidence type="ECO:0000256" key="4">
    <source>
        <dbReference type="ARBA" id="ARBA00035401"/>
    </source>
</evidence>
<gene>
    <name evidence="5" type="ORF">Cfor_02954</name>
</gene>
<dbReference type="PANTHER" id="PTHR11489">
    <property type="entry name" value="40S RIBOSOMAL PROTEIN SA"/>
    <property type="match status" value="1"/>
</dbReference>
<dbReference type="GO" id="GO:0003735">
    <property type="term" value="F:structural constituent of ribosome"/>
    <property type="evidence" value="ECO:0007669"/>
    <property type="project" value="InterPro"/>
</dbReference>
<dbReference type="InterPro" id="IPR023591">
    <property type="entry name" value="Ribosomal_uS2_flav_dom_sf"/>
</dbReference>
<dbReference type="GO" id="GO:0006412">
    <property type="term" value="P:translation"/>
    <property type="evidence" value="ECO:0007669"/>
    <property type="project" value="InterPro"/>
</dbReference>
<evidence type="ECO:0000313" key="6">
    <source>
        <dbReference type="Proteomes" id="UP000502823"/>
    </source>
</evidence>
<protein>
    <recommendedName>
        <fullName evidence="4">40S ribosomal protein SA</fullName>
    </recommendedName>
</protein>
<proteinExistence type="inferred from homology"/>
<dbReference type="FunCoup" id="A0A6L2Q8K3">
    <property type="interactions" value="1123"/>
</dbReference>
<dbReference type="InParanoid" id="A0A6L2Q8K3"/>
<keyword evidence="3" id="KW-0687">Ribonucleoprotein</keyword>
<comment type="caution">
    <text evidence="5">The sequence shown here is derived from an EMBL/GenBank/DDBJ whole genome shotgun (WGS) entry which is preliminary data.</text>
</comment>
<evidence type="ECO:0000256" key="2">
    <source>
        <dbReference type="ARBA" id="ARBA00022980"/>
    </source>
</evidence>
<dbReference type="Gene3D" id="3.40.50.10490">
    <property type="entry name" value="Glucose-6-phosphate isomerase like protein, domain 1"/>
    <property type="match status" value="1"/>
</dbReference>
<sequence>MSGGLDVLSLKEDDVTKMLTACTHIGSDNVDYQMEQYVYKRRPDGNYIINLRRTWEKVLLAARAVVAIEHPSEVFVISSRNYGQRAVLKFAAHTGATPIAGRFTPGAFTNQIQAAFREPRLLIVTDPAHDHQPITEASKPPTTDCIIPHNSCHPEEQKMTAVRYFNNHINTYDLHPHEKDLEM</sequence>
<comment type="similarity">
    <text evidence="1">Belongs to the universal ribosomal protein uS2 family.</text>
</comment>
<organism evidence="5 6">
    <name type="scientific">Coptotermes formosanus</name>
    <name type="common">Formosan subterranean termite</name>
    <dbReference type="NCBI Taxonomy" id="36987"/>
    <lineage>
        <taxon>Eukaryota</taxon>
        <taxon>Metazoa</taxon>
        <taxon>Ecdysozoa</taxon>
        <taxon>Arthropoda</taxon>
        <taxon>Hexapoda</taxon>
        <taxon>Insecta</taxon>
        <taxon>Pterygota</taxon>
        <taxon>Neoptera</taxon>
        <taxon>Polyneoptera</taxon>
        <taxon>Dictyoptera</taxon>
        <taxon>Blattodea</taxon>
        <taxon>Blattoidea</taxon>
        <taxon>Termitoidae</taxon>
        <taxon>Rhinotermitidae</taxon>
        <taxon>Coptotermes</taxon>
    </lineage>
</organism>
<evidence type="ECO:0000313" key="5">
    <source>
        <dbReference type="EMBL" id="GFG40976.1"/>
    </source>
</evidence>
<keyword evidence="6" id="KW-1185">Reference proteome</keyword>
<evidence type="ECO:0000256" key="1">
    <source>
        <dbReference type="ARBA" id="ARBA00006242"/>
    </source>
</evidence>
<name>A0A6L2Q8K3_COPFO</name>
<dbReference type="InterPro" id="IPR001865">
    <property type="entry name" value="Ribosomal_uS2"/>
</dbReference>